<evidence type="ECO:0000313" key="1">
    <source>
        <dbReference type="EMBL" id="MBT1696932.1"/>
    </source>
</evidence>
<protein>
    <submittedName>
        <fullName evidence="1">Glycosyltransferase</fullName>
    </submittedName>
</protein>
<gene>
    <name evidence="1" type="ORF">KK083_08615</name>
</gene>
<dbReference type="SUPFAM" id="SSF53756">
    <property type="entry name" value="UDP-Glycosyltransferase/glycogen phosphorylase"/>
    <property type="match status" value="1"/>
</dbReference>
<sequence>MAEVKRKIVIASVLKPVNDTRMAEKIGQSLATEGYDVHVIGFPATTHTPGLTSHPLPRFNRLSLQRLLMPWKILHIVLSLRPALLIITTHELLLPAVILKLLRGIRIVYDVQENYYRNILYLPAFPRVLRPLIALYVRMKEYITAPAVDHFFLAEQGYAKELSFPGKRFTVLENKVKLPETRPTAERNPWQLLFSGTLAETTGVFHAIDIAVGLHRLEPRITLLLIGYCARPQELSRIRNVIAPYPFIRLTGGDTLVPHPAILSAIQGSGAGIIAYPYNESTRNSTPTKLFEYLGLKLPIILINHQPWIDRCAPYAAACVFDSAHIDAENLLSALKNQHFYFQEPANVRWADEEPRLMQAISHLLN</sequence>
<dbReference type="AlphaFoldDB" id="A0AAP2DKN9"/>
<reference evidence="1 2" key="1">
    <citation type="submission" date="2021-05" db="EMBL/GenBank/DDBJ databases">
        <title>A Polyphasic approach of four new species of the genus Ohtaekwangia: Ohtaekwangia histidinii sp. nov., Ohtaekwangia cretensis sp. nov., Ohtaekwangia indiensis sp. nov., Ohtaekwangia reichenbachii sp. nov. from diverse environment.</title>
        <authorList>
            <person name="Octaviana S."/>
        </authorList>
    </citation>
    <scope>NUCLEOTIDE SEQUENCE [LARGE SCALE GENOMIC DNA]</scope>
    <source>
        <strain evidence="1 2">PWU4</strain>
    </source>
</reference>
<accession>A0AAP2DKN9</accession>
<dbReference type="EMBL" id="JAHESF010000006">
    <property type="protein sequence ID" value="MBT1696932.1"/>
    <property type="molecule type" value="Genomic_DNA"/>
</dbReference>
<evidence type="ECO:0000313" key="2">
    <source>
        <dbReference type="Proteomes" id="UP001319200"/>
    </source>
</evidence>
<organism evidence="1 2">
    <name type="scientific">Chryseosolibacter histidini</name>
    <dbReference type="NCBI Taxonomy" id="2782349"/>
    <lineage>
        <taxon>Bacteria</taxon>
        <taxon>Pseudomonadati</taxon>
        <taxon>Bacteroidota</taxon>
        <taxon>Cytophagia</taxon>
        <taxon>Cytophagales</taxon>
        <taxon>Chryseotaleaceae</taxon>
        <taxon>Chryseosolibacter</taxon>
    </lineage>
</organism>
<proteinExistence type="predicted"/>
<dbReference type="Proteomes" id="UP001319200">
    <property type="component" value="Unassembled WGS sequence"/>
</dbReference>
<keyword evidence="2" id="KW-1185">Reference proteome</keyword>
<name>A0AAP2DKN9_9BACT</name>
<comment type="caution">
    <text evidence="1">The sequence shown here is derived from an EMBL/GenBank/DDBJ whole genome shotgun (WGS) entry which is preliminary data.</text>
</comment>
<dbReference type="Gene3D" id="3.40.50.2000">
    <property type="entry name" value="Glycogen Phosphorylase B"/>
    <property type="match status" value="1"/>
</dbReference>
<dbReference type="RefSeq" id="WP_254162500.1">
    <property type="nucleotide sequence ID" value="NZ_JAHESF010000006.1"/>
</dbReference>